<dbReference type="GO" id="GO:0005737">
    <property type="term" value="C:cytoplasm"/>
    <property type="evidence" value="ECO:0007669"/>
    <property type="project" value="TreeGrafter"/>
</dbReference>
<evidence type="ECO:0000256" key="4">
    <source>
        <dbReference type="ARBA" id="ARBA00030273"/>
    </source>
</evidence>
<keyword evidence="3" id="KW-0560">Oxidoreductase</keyword>
<dbReference type="GO" id="GO:0008113">
    <property type="term" value="F:peptide-methionine (S)-S-oxide reductase activity"/>
    <property type="evidence" value="ECO:0007669"/>
    <property type="project" value="UniProtKB-EC"/>
</dbReference>
<dbReference type="PANTHER" id="PTHR42799">
    <property type="entry name" value="MITOCHONDRIAL PEPTIDE METHIONINE SULFOXIDE REDUCTASE"/>
    <property type="match status" value="1"/>
</dbReference>
<reference evidence="9" key="1">
    <citation type="submission" date="2014-05" db="EMBL/GenBank/DDBJ databases">
        <title>The transcriptome of the halophilic microalga Tetraselmis sp. GSL018 isolated from the Great Salt Lake, Utah.</title>
        <authorList>
            <person name="Jinkerson R.E."/>
            <person name="D'Adamo S."/>
            <person name="Posewitz M.C."/>
        </authorList>
    </citation>
    <scope>NUCLEOTIDE SEQUENCE</scope>
    <source>
        <strain evidence="9">GSL018</strain>
    </source>
</reference>
<dbReference type="EC" id="1.8.4.11" evidence="2"/>
<dbReference type="GO" id="GO:0034599">
    <property type="term" value="P:cellular response to oxidative stress"/>
    <property type="evidence" value="ECO:0007669"/>
    <property type="project" value="TreeGrafter"/>
</dbReference>
<proteinExistence type="inferred from homology"/>
<dbReference type="AlphaFoldDB" id="A0A061RJ99"/>
<dbReference type="PANTHER" id="PTHR42799:SF2">
    <property type="entry name" value="MITOCHONDRIAL PEPTIDE METHIONINE SULFOXIDE REDUCTASE"/>
    <property type="match status" value="1"/>
</dbReference>
<dbReference type="InterPro" id="IPR002569">
    <property type="entry name" value="Met_Sox_Rdtase_MsrA_dom"/>
</dbReference>
<evidence type="ECO:0000259" key="8">
    <source>
        <dbReference type="Pfam" id="PF01625"/>
    </source>
</evidence>
<name>A0A061RJ99_9CHLO</name>
<dbReference type="Gene3D" id="3.30.1060.10">
    <property type="entry name" value="Peptide methionine sulphoxide reductase MsrA"/>
    <property type="match status" value="1"/>
</dbReference>
<dbReference type="NCBIfam" id="TIGR00401">
    <property type="entry name" value="msrA"/>
    <property type="match status" value="1"/>
</dbReference>
<comment type="similarity">
    <text evidence="1">Belongs to the MsrA Met sulfoxide reductase family.</text>
</comment>
<gene>
    <name evidence="9" type="primary">MSRA</name>
    <name evidence="9" type="ORF">TSPGSL018_3251</name>
</gene>
<evidence type="ECO:0000256" key="7">
    <source>
        <dbReference type="ARBA" id="ARBA00048782"/>
    </source>
</evidence>
<evidence type="ECO:0000256" key="1">
    <source>
        <dbReference type="ARBA" id="ARBA00005591"/>
    </source>
</evidence>
<dbReference type="Pfam" id="PF01625">
    <property type="entry name" value="PMSR"/>
    <property type="match status" value="1"/>
</dbReference>
<dbReference type="EMBL" id="GBEZ01015314">
    <property type="protein sequence ID" value="JAC70839.1"/>
    <property type="molecule type" value="Transcribed_RNA"/>
</dbReference>
<dbReference type="SUPFAM" id="SSF55068">
    <property type="entry name" value="Peptide methionine sulfoxide reductase"/>
    <property type="match status" value="1"/>
</dbReference>
<sequence>MLRISSASPIVPASAANSSNRNNINSAWRALPFAGSISVINKTKVASRCRLEMKALFGGMFFKPEKLPEAKDCLPGRQTEMPITNKHYVLGTPVKGPFPENLEVAVFGTGCFWGTEKGYWRIPGVHSTAVVYASGHTPNPQYSEVCSGMTGHNEAVQVVWDPAKVSYADLLTLFWTSHDPTQGMRQGNDVGTQYRSGIYVINDRQKALAEASMAAYQEAISAKGYGKITTEIVENPPYFFAEDYHQQYLAKPGARPYCSAQPTGVPMPPYEKWAVPGLEDLAPKVPTSYWKEHGPRPGCTIGFPNEQVVLSG</sequence>
<accession>A0A061RJ99</accession>
<feature type="domain" description="Peptide methionine sulphoxide reductase MsrA" evidence="8">
    <location>
        <begin position="105"/>
        <end position="258"/>
    </location>
</feature>
<dbReference type="InterPro" id="IPR036509">
    <property type="entry name" value="Met_Sox_Rdtase_MsrA_sf"/>
</dbReference>
<dbReference type="InterPro" id="IPR050162">
    <property type="entry name" value="MsrA_MetSO_reductase"/>
</dbReference>
<comment type="catalytic activity">
    <reaction evidence="6">
        <text>L-methionyl-[protein] + [thioredoxin]-disulfide + H2O = L-methionyl-(S)-S-oxide-[protein] + [thioredoxin]-dithiol</text>
        <dbReference type="Rhea" id="RHEA:14217"/>
        <dbReference type="Rhea" id="RHEA-COMP:10698"/>
        <dbReference type="Rhea" id="RHEA-COMP:10700"/>
        <dbReference type="Rhea" id="RHEA-COMP:12313"/>
        <dbReference type="Rhea" id="RHEA-COMP:12315"/>
        <dbReference type="ChEBI" id="CHEBI:15377"/>
        <dbReference type="ChEBI" id="CHEBI:16044"/>
        <dbReference type="ChEBI" id="CHEBI:29950"/>
        <dbReference type="ChEBI" id="CHEBI:44120"/>
        <dbReference type="ChEBI" id="CHEBI:50058"/>
        <dbReference type="EC" id="1.8.4.11"/>
    </reaction>
</comment>
<evidence type="ECO:0000313" key="9">
    <source>
        <dbReference type="EMBL" id="JAC70839.1"/>
    </source>
</evidence>
<evidence type="ECO:0000256" key="3">
    <source>
        <dbReference type="ARBA" id="ARBA00023002"/>
    </source>
</evidence>
<evidence type="ECO:0000256" key="2">
    <source>
        <dbReference type="ARBA" id="ARBA00012502"/>
    </source>
</evidence>
<evidence type="ECO:0000256" key="6">
    <source>
        <dbReference type="ARBA" id="ARBA00047806"/>
    </source>
</evidence>
<evidence type="ECO:0000256" key="5">
    <source>
        <dbReference type="ARBA" id="ARBA00030643"/>
    </source>
</evidence>
<protein>
    <recommendedName>
        <fullName evidence="2">peptide-methionine (S)-S-oxide reductase</fullName>
        <ecNumber evidence="2">1.8.4.11</ecNumber>
    </recommendedName>
    <alternativeName>
        <fullName evidence="5">Peptide-methionine (S)-S-oxide reductase</fullName>
    </alternativeName>
    <alternativeName>
        <fullName evidence="4">Protein-methionine-S-oxide reductase</fullName>
    </alternativeName>
</protein>
<comment type="catalytic activity">
    <reaction evidence="7">
        <text>[thioredoxin]-disulfide + L-methionine + H2O = L-methionine (S)-S-oxide + [thioredoxin]-dithiol</text>
        <dbReference type="Rhea" id="RHEA:19993"/>
        <dbReference type="Rhea" id="RHEA-COMP:10698"/>
        <dbReference type="Rhea" id="RHEA-COMP:10700"/>
        <dbReference type="ChEBI" id="CHEBI:15377"/>
        <dbReference type="ChEBI" id="CHEBI:29950"/>
        <dbReference type="ChEBI" id="CHEBI:50058"/>
        <dbReference type="ChEBI" id="CHEBI:57844"/>
        <dbReference type="ChEBI" id="CHEBI:58772"/>
        <dbReference type="EC" id="1.8.4.11"/>
    </reaction>
</comment>
<dbReference type="HAMAP" id="MF_01401">
    <property type="entry name" value="MsrA"/>
    <property type="match status" value="1"/>
</dbReference>
<organism evidence="9">
    <name type="scientific">Tetraselmis sp. GSL018</name>
    <dbReference type="NCBI Taxonomy" id="582737"/>
    <lineage>
        <taxon>Eukaryota</taxon>
        <taxon>Viridiplantae</taxon>
        <taxon>Chlorophyta</taxon>
        <taxon>core chlorophytes</taxon>
        <taxon>Chlorodendrophyceae</taxon>
        <taxon>Chlorodendrales</taxon>
        <taxon>Chlorodendraceae</taxon>
        <taxon>Tetraselmis</taxon>
    </lineage>
</organism>